<organism evidence="2 3">
    <name type="scientific">Rattus norvegicus</name>
    <name type="common">Rat</name>
    <dbReference type="NCBI Taxonomy" id="10116"/>
    <lineage>
        <taxon>Eukaryota</taxon>
        <taxon>Metazoa</taxon>
        <taxon>Chordata</taxon>
        <taxon>Craniata</taxon>
        <taxon>Vertebrata</taxon>
        <taxon>Euteleostomi</taxon>
        <taxon>Mammalia</taxon>
        <taxon>Eutheria</taxon>
        <taxon>Euarchontoglires</taxon>
        <taxon>Glires</taxon>
        <taxon>Rodentia</taxon>
        <taxon>Myomorpha</taxon>
        <taxon>Muroidea</taxon>
        <taxon>Muridae</taxon>
        <taxon>Murinae</taxon>
        <taxon>Rattus</taxon>
    </lineage>
</organism>
<evidence type="ECO:0000256" key="1">
    <source>
        <dbReference type="SAM" id="Phobius"/>
    </source>
</evidence>
<evidence type="ECO:0000313" key="2">
    <source>
        <dbReference type="EMBL" id="EDL97428.1"/>
    </source>
</evidence>
<dbReference type="AlphaFoldDB" id="A6KBV3"/>
<sequence length="50" mass="5897">MCMYNPLSPFKICLFYFTLHVWIFLPAFRCMSVHHVHEVPAEAGRVCQII</sequence>
<keyword evidence="1" id="KW-0472">Membrane</keyword>
<accession>A6KBV3</accession>
<keyword evidence="1" id="KW-1133">Transmembrane helix</keyword>
<dbReference type="Proteomes" id="UP000234681">
    <property type="component" value="Chromosome 6"/>
</dbReference>
<dbReference type="EMBL" id="CH474034">
    <property type="protein sequence ID" value="EDL97428.1"/>
    <property type="molecule type" value="Genomic_DNA"/>
</dbReference>
<gene>
    <name evidence="2" type="ORF">rCG_27786</name>
</gene>
<proteinExistence type="predicted"/>
<name>A6KBV3_RAT</name>
<evidence type="ECO:0000313" key="3">
    <source>
        <dbReference type="Proteomes" id="UP000234681"/>
    </source>
</evidence>
<reference evidence="2 3" key="1">
    <citation type="submission" date="2005-09" db="EMBL/GenBank/DDBJ databases">
        <authorList>
            <person name="Mural R.J."/>
            <person name="Li P.W."/>
            <person name="Adams M.D."/>
            <person name="Amanatides P.G."/>
            <person name="Baden-Tillson H."/>
            <person name="Barnstead M."/>
            <person name="Chin S.H."/>
            <person name="Dew I."/>
            <person name="Evans C.A."/>
            <person name="Ferriera S."/>
            <person name="Flanigan M."/>
            <person name="Fosler C."/>
            <person name="Glodek A."/>
            <person name="Gu Z."/>
            <person name="Holt R.A."/>
            <person name="Jennings D."/>
            <person name="Kraft C.L."/>
            <person name="Lu F."/>
            <person name="Nguyen T."/>
            <person name="Nusskern D.R."/>
            <person name="Pfannkoch C.M."/>
            <person name="Sitter C."/>
            <person name="Sutton G.G."/>
            <person name="Venter J.C."/>
            <person name="Wang Z."/>
            <person name="Woodage T."/>
            <person name="Zheng X.H."/>
            <person name="Zhong F."/>
        </authorList>
    </citation>
    <scope>NUCLEOTIDE SEQUENCE [LARGE SCALE GENOMIC DNA]</scope>
    <source>
        <strain>BN</strain>
        <strain evidence="3">Sprague-Dawley</strain>
    </source>
</reference>
<protein>
    <submittedName>
        <fullName evidence="2">RCG27786</fullName>
    </submittedName>
</protein>
<keyword evidence="1" id="KW-0812">Transmembrane</keyword>
<feature type="transmembrane region" description="Helical" evidence="1">
    <location>
        <begin position="6"/>
        <end position="25"/>
    </location>
</feature>